<sequence>MALGALVVLAFSAYALLSLTKHRLFQTTSVDLTIFDQAVRGYARFQAPTSALKGVSIGRAADWNQLGDHFSPILALLAPLYWIHDGPETLLVAQAALLAGAAVPIWLFARRRLGVLPAYLTAAAYALSWPVAQALNFDFHEVALVPLLTALLIERYDAGRHATAALAAGALLLVKEDMGLTVAAFGVFAALRGDRSRGAAYFAAGLGWVLLVRAVLIPAVGGDPETYWAYDHFGRDVPGALAAMAGNPLDTLQYLVTPAVKADTLLLVLWTALFACLCSPLLLVALPHLLERMLSDNANWWGTNYHYDTFTVAIVLCAGVDGAARLARRFGRAGIGLTWAACVCAVALTLAPQHPMGQLARPGFYRAGPDTVAAAQAVGRVPDGVTVEAANSLGPHLSSRTTVLLWEDGKQNAPWVVADTGRLAFPWPSVARQRERVEELKRAGYQVIFDQHGYVVLRRPS</sequence>
<keyword evidence="1" id="KW-0812">Transmembrane</keyword>
<keyword evidence="1" id="KW-0472">Membrane</keyword>
<keyword evidence="3" id="KW-1185">Reference proteome</keyword>
<evidence type="ECO:0000313" key="2">
    <source>
        <dbReference type="EMBL" id="GAA3643451.1"/>
    </source>
</evidence>
<feature type="transmembrane region" description="Helical" evidence="1">
    <location>
        <begin position="265"/>
        <end position="286"/>
    </location>
</feature>
<protein>
    <submittedName>
        <fullName evidence="2">DUF2079 domain-containing protein</fullName>
    </submittedName>
</protein>
<feature type="transmembrane region" description="Helical" evidence="1">
    <location>
        <begin position="198"/>
        <end position="220"/>
    </location>
</feature>
<reference evidence="3" key="1">
    <citation type="journal article" date="2019" name="Int. J. Syst. Evol. Microbiol.">
        <title>The Global Catalogue of Microorganisms (GCM) 10K type strain sequencing project: providing services to taxonomists for standard genome sequencing and annotation.</title>
        <authorList>
            <consortium name="The Broad Institute Genomics Platform"/>
            <consortium name="The Broad Institute Genome Sequencing Center for Infectious Disease"/>
            <person name="Wu L."/>
            <person name="Ma J."/>
        </authorList>
    </citation>
    <scope>NUCLEOTIDE SEQUENCE [LARGE SCALE GENOMIC DNA]</scope>
    <source>
        <strain evidence="3">JCM 16904</strain>
    </source>
</reference>
<gene>
    <name evidence="2" type="ORF">GCM10022224_002290</name>
</gene>
<dbReference type="Pfam" id="PF09852">
    <property type="entry name" value="DUF2079"/>
    <property type="match status" value="1"/>
</dbReference>
<accession>A0ABP7AZH2</accession>
<feature type="transmembrane region" description="Helical" evidence="1">
    <location>
        <begin position="90"/>
        <end position="109"/>
    </location>
</feature>
<keyword evidence="1" id="KW-1133">Transmembrane helix</keyword>
<proteinExistence type="predicted"/>
<name>A0ABP7AZH2_9ACTN</name>
<evidence type="ECO:0000256" key="1">
    <source>
        <dbReference type="SAM" id="Phobius"/>
    </source>
</evidence>
<dbReference type="EMBL" id="BAAAZP010000003">
    <property type="protein sequence ID" value="GAA3643451.1"/>
    <property type="molecule type" value="Genomic_DNA"/>
</dbReference>
<feature type="transmembrane region" description="Helical" evidence="1">
    <location>
        <begin position="116"/>
        <end position="135"/>
    </location>
</feature>
<dbReference type="Proteomes" id="UP001500902">
    <property type="component" value="Unassembled WGS sequence"/>
</dbReference>
<feature type="transmembrane region" description="Helical" evidence="1">
    <location>
        <begin position="333"/>
        <end position="351"/>
    </location>
</feature>
<organism evidence="2 3">
    <name type="scientific">Nonomuraea antimicrobica</name>
    <dbReference type="NCBI Taxonomy" id="561173"/>
    <lineage>
        <taxon>Bacteria</taxon>
        <taxon>Bacillati</taxon>
        <taxon>Actinomycetota</taxon>
        <taxon>Actinomycetes</taxon>
        <taxon>Streptosporangiales</taxon>
        <taxon>Streptosporangiaceae</taxon>
        <taxon>Nonomuraea</taxon>
    </lineage>
</organism>
<comment type="caution">
    <text evidence="2">The sequence shown here is derived from an EMBL/GenBank/DDBJ whole genome shotgun (WGS) entry which is preliminary data.</text>
</comment>
<feature type="transmembrane region" description="Helical" evidence="1">
    <location>
        <begin position="164"/>
        <end position="191"/>
    </location>
</feature>
<dbReference type="InterPro" id="IPR018650">
    <property type="entry name" value="STSV1_Orf64"/>
</dbReference>
<evidence type="ECO:0000313" key="3">
    <source>
        <dbReference type="Proteomes" id="UP001500902"/>
    </source>
</evidence>